<reference evidence="3 4" key="1">
    <citation type="submission" date="2015-01" db="EMBL/GenBank/DDBJ databases">
        <title>Evolution of Trichinella species and genotypes.</title>
        <authorList>
            <person name="Korhonen P.K."/>
            <person name="Edoardo P."/>
            <person name="Giuseppe L.R."/>
            <person name="Gasser R.B."/>
        </authorList>
    </citation>
    <scope>NUCLEOTIDE SEQUENCE [LARGE SCALE GENOMIC DNA]</scope>
    <source>
        <strain evidence="2">ISS176</strain>
        <strain evidence="1">ISS588</strain>
    </source>
</reference>
<comment type="caution">
    <text evidence="1">The sequence shown here is derived from an EMBL/GenBank/DDBJ whole genome shotgun (WGS) entry which is preliminary data.</text>
</comment>
<dbReference type="AlphaFoldDB" id="A0A0V1HHN7"/>
<name>A0A0V1HHN7_TRIPS</name>
<evidence type="ECO:0000313" key="1">
    <source>
        <dbReference type="EMBL" id="KRZ09301.1"/>
    </source>
</evidence>
<keyword evidence="3" id="KW-1185">Reference proteome</keyword>
<proteinExistence type="predicted"/>
<dbReference type="EMBL" id="JYDS01000383">
    <property type="protein sequence ID" value="KRZ09301.1"/>
    <property type="molecule type" value="Genomic_DNA"/>
</dbReference>
<evidence type="ECO:0000313" key="2">
    <source>
        <dbReference type="EMBL" id="KRZ35822.1"/>
    </source>
</evidence>
<dbReference type="EMBL" id="JYDV01000083">
    <property type="protein sequence ID" value="KRZ35822.1"/>
    <property type="molecule type" value="Genomic_DNA"/>
</dbReference>
<sequence>MCRDGPSWNDARLHHGDIAKFLEPEHQRPTVGGCCGRVRNRDLASVLLESLGSTKPNDKLCTAAWGVRQRDNGRVV</sequence>
<evidence type="ECO:0000313" key="4">
    <source>
        <dbReference type="Proteomes" id="UP000054826"/>
    </source>
</evidence>
<protein>
    <submittedName>
        <fullName evidence="1">Uncharacterized protein</fullName>
    </submittedName>
</protein>
<dbReference type="Proteomes" id="UP000054826">
    <property type="component" value="Unassembled WGS sequence"/>
</dbReference>
<gene>
    <name evidence="1" type="ORF">T4B_9917</name>
    <name evidence="2" type="ORF">T4C_4745</name>
</gene>
<organism evidence="1 3">
    <name type="scientific">Trichinella pseudospiralis</name>
    <name type="common">Parasitic roundworm</name>
    <dbReference type="NCBI Taxonomy" id="6337"/>
    <lineage>
        <taxon>Eukaryota</taxon>
        <taxon>Metazoa</taxon>
        <taxon>Ecdysozoa</taxon>
        <taxon>Nematoda</taxon>
        <taxon>Enoplea</taxon>
        <taxon>Dorylaimia</taxon>
        <taxon>Trichinellida</taxon>
        <taxon>Trichinellidae</taxon>
        <taxon>Trichinella</taxon>
    </lineage>
</organism>
<accession>A0A0V1HHN7</accession>
<dbReference type="Proteomes" id="UP000054805">
    <property type="component" value="Unassembled WGS sequence"/>
</dbReference>
<evidence type="ECO:0000313" key="3">
    <source>
        <dbReference type="Proteomes" id="UP000054805"/>
    </source>
</evidence>